<dbReference type="GO" id="GO:0003677">
    <property type="term" value="F:DNA binding"/>
    <property type="evidence" value="ECO:0007669"/>
    <property type="project" value="UniProtKB-KW"/>
</dbReference>
<name>A0A533I2D0_PARDE</name>
<keyword evidence="2" id="KW-0238">DNA-binding</keyword>
<gene>
    <name evidence="5" type="ORF">DI616_16920</name>
</gene>
<dbReference type="SUPFAM" id="SSF46785">
    <property type="entry name" value="Winged helix' DNA-binding domain"/>
    <property type="match status" value="1"/>
</dbReference>
<proteinExistence type="predicted"/>
<dbReference type="Pfam" id="PF07729">
    <property type="entry name" value="FCD"/>
    <property type="match status" value="1"/>
</dbReference>
<dbReference type="SMART" id="SM00345">
    <property type="entry name" value="HTH_GNTR"/>
    <property type="match status" value="1"/>
</dbReference>
<dbReference type="InterPro" id="IPR008920">
    <property type="entry name" value="TF_FadR/GntR_C"/>
</dbReference>
<dbReference type="Pfam" id="PF00392">
    <property type="entry name" value="GntR"/>
    <property type="match status" value="1"/>
</dbReference>
<dbReference type="PROSITE" id="PS50949">
    <property type="entry name" value="HTH_GNTR"/>
    <property type="match status" value="1"/>
</dbReference>
<evidence type="ECO:0000313" key="5">
    <source>
        <dbReference type="EMBL" id="TKW64915.1"/>
    </source>
</evidence>
<dbReference type="InterPro" id="IPR036390">
    <property type="entry name" value="WH_DNA-bd_sf"/>
</dbReference>
<evidence type="ECO:0000259" key="4">
    <source>
        <dbReference type="PROSITE" id="PS50949"/>
    </source>
</evidence>
<dbReference type="Gene3D" id="1.20.120.530">
    <property type="entry name" value="GntR ligand-binding domain-like"/>
    <property type="match status" value="1"/>
</dbReference>
<evidence type="ECO:0000256" key="3">
    <source>
        <dbReference type="ARBA" id="ARBA00023163"/>
    </source>
</evidence>
<dbReference type="InterPro" id="IPR036388">
    <property type="entry name" value="WH-like_DNA-bd_sf"/>
</dbReference>
<dbReference type="PANTHER" id="PTHR43537:SF20">
    <property type="entry name" value="HTH-TYPE TRANSCRIPTIONAL REPRESSOR GLAR"/>
    <property type="match status" value="1"/>
</dbReference>
<dbReference type="GO" id="GO:0003700">
    <property type="term" value="F:DNA-binding transcription factor activity"/>
    <property type="evidence" value="ECO:0007669"/>
    <property type="project" value="InterPro"/>
</dbReference>
<organism evidence="5 6">
    <name type="scientific">Paracoccus denitrificans</name>
    <dbReference type="NCBI Taxonomy" id="266"/>
    <lineage>
        <taxon>Bacteria</taxon>
        <taxon>Pseudomonadati</taxon>
        <taxon>Pseudomonadota</taxon>
        <taxon>Alphaproteobacteria</taxon>
        <taxon>Rhodobacterales</taxon>
        <taxon>Paracoccaceae</taxon>
        <taxon>Paracoccus</taxon>
    </lineage>
</organism>
<dbReference type="Gene3D" id="1.10.10.10">
    <property type="entry name" value="Winged helix-like DNA-binding domain superfamily/Winged helix DNA-binding domain"/>
    <property type="match status" value="1"/>
</dbReference>
<feature type="domain" description="HTH gntR-type" evidence="4">
    <location>
        <begin position="13"/>
        <end position="80"/>
    </location>
</feature>
<dbReference type="PANTHER" id="PTHR43537">
    <property type="entry name" value="TRANSCRIPTIONAL REGULATOR, GNTR FAMILY"/>
    <property type="match status" value="1"/>
</dbReference>
<dbReference type="EMBL" id="VAFL01000018">
    <property type="protein sequence ID" value="TKW64915.1"/>
    <property type="molecule type" value="Genomic_DNA"/>
</dbReference>
<reference evidence="5 6" key="1">
    <citation type="journal article" date="2017" name="Nat. Commun.">
        <title>In situ click chemistry generation of cyclooxygenase-2 inhibitors.</title>
        <authorList>
            <person name="Bhardwaj A."/>
            <person name="Kaur J."/>
            <person name="Wuest M."/>
            <person name="Wuest F."/>
        </authorList>
    </citation>
    <scope>NUCLEOTIDE SEQUENCE [LARGE SCALE GENOMIC DNA]</scope>
    <source>
        <strain evidence="5">S2_012_000_R3_94</strain>
    </source>
</reference>
<dbReference type="InterPro" id="IPR000524">
    <property type="entry name" value="Tscrpt_reg_HTH_GntR"/>
</dbReference>
<dbReference type="InterPro" id="IPR011711">
    <property type="entry name" value="GntR_C"/>
</dbReference>
<accession>A0A533I2D0</accession>
<protein>
    <submittedName>
        <fullName evidence="5">GntR family transcriptional regulator</fullName>
    </submittedName>
</protein>
<keyword evidence="1" id="KW-0805">Transcription regulation</keyword>
<sequence>MTISQSLPDTANPTVGDTVLQQIRADIIRGVLQPGQRLRLARLRQAYGASITTLREMLSRLVSERYVIAEGQRGFEVAPVSVPELRELADMRILLESHALRRSIKLGALEWEASVVSAHHMLHSVESRLIGGAGTPVEKWVEYDWSFHHATISACDMPALMDTHRNIFERYLRYHMLTLEFRGDLARKDHDRMAELVVARDADGAIELLTHHIQAGRDYIIASGKLSG</sequence>
<dbReference type="SMART" id="SM00895">
    <property type="entry name" value="FCD"/>
    <property type="match status" value="1"/>
</dbReference>
<keyword evidence="3" id="KW-0804">Transcription</keyword>
<dbReference type="Proteomes" id="UP000315344">
    <property type="component" value="Unassembled WGS sequence"/>
</dbReference>
<evidence type="ECO:0000313" key="6">
    <source>
        <dbReference type="Proteomes" id="UP000315344"/>
    </source>
</evidence>
<dbReference type="AlphaFoldDB" id="A0A533I2D0"/>
<dbReference type="SUPFAM" id="SSF48008">
    <property type="entry name" value="GntR ligand-binding domain-like"/>
    <property type="match status" value="1"/>
</dbReference>
<evidence type="ECO:0000256" key="2">
    <source>
        <dbReference type="ARBA" id="ARBA00023125"/>
    </source>
</evidence>
<evidence type="ECO:0000256" key="1">
    <source>
        <dbReference type="ARBA" id="ARBA00023015"/>
    </source>
</evidence>
<comment type="caution">
    <text evidence="5">The sequence shown here is derived from an EMBL/GenBank/DDBJ whole genome shotgun (WGS) entry which is preliminary data.</text>
</comment>